<dbReference type="InterPro" id="IPR053860">
    <property type="entry name" value="DUF6932"/>
</dbReference>
<reference evidence="1 2" key="1">
    <citation type="submission" date="2014-05" db="EMBL/GenBank/DDBJ databases">
        <title>Pseudomonas simiae WCS417.</title>
        <authorList>
            <person name="Berendsen R.L."/>
        </authorList>
    </citation>
    <scope>NUCLEOTIDE SEQUENCE [LARGE SCALE GENOMIC DNA]</scope>
    <source>
        <strain evidence="1 2">WCS417</strain>
    </source>
</reference>
<dbReference type="EMBL" id="CP007637">
    <property type="protein sequence ID" value="AIB35890.1"/>
    <property type="molecule type" value="Genomic_DNA"/>
</dbReference>
<protein>
    <submittedName>
        <fullName evidence="1">Uncharacterized protein</fullName>
    </submittedName>
</protein>
<dbReference type="Proteomes" id="UP000027308">
    <property type="component" value="Chromosome"/>
</dbReference>
<sequence length="153" mass="16850">MQKPDFPALLAPGMHAKTLQEIYDLAVAPFPDDARRIDLFRKLSVWSEALVAAGVTGTIWIDGSFLTAKPNPGDIDCVIWSPNWRDPAAASADAQQQVARLLDHATAEAIYDLDLYLETPAADQVFHREAYWRGILGSCHDRVTAKGFAEVTI</sequence>
<dbReference type="Pfam" id="PF22014">
    <property type="entry name" value="DUF6932"/>
    <property type="match status" value="1"/>
</dbReference>
<name>A0A1N7TWF4_9PSED</name>
<gene>
    <name evidence="1" type="ORF">PS417_09970</name>
</gene>
<dbReference type="OrthoDB" id="7842083at2"/>
<evidence type="ECO:0000313" key="1">
    <source>
        <dbReference type="EMBL" id="AIB35890.1"/>
    </source>
</evidence>
<accession>A0A1N7TWF4</accession>
<evidence type="ECO:0000313" key="2">
    <source>
        <dbReference type="Proteomes" id="UP000027308"/>
    </source>
</evidence>
<organism evidence="1 2">
    <name type="scientific">Pseudomonas simiae</name>
    <dbReference type="NCBI Taxonomy" id="321846"/>
    <lineage>
        <taxon>Bacteria</taxon>
        <taxon>Pseudomonadati</taxon>
        <taxon>Pseudomonadota</taxon>
        <taxon>Gammaproteobacteria</taxon>
        <taxon>Pseudomonadales</taxon>
        <taxon>Pseudomonadaceae</taxon>
        <taxon>Pseudomonas</taxon>
    </lineage>
</organism>
<dbReference type="RefSeq" id="WP_010211453.1">
    <property type="nucleotide sequence ID" value="NZ_CP007637.1"/>
</dbReference>
<proteinExistence type="predicted"/>
<dbReference type="AlphaFoldDB" id="A0A1N7TWF4"/>